<sequence>MYPHEAILNSFPILYYIGVLPKPCCRFILFLIMVKKVFRDVKRCQLCSRELLLASSMGGVTEALLFPVLWFMEYLPDQARYILAGCLFLKMIGDVWAFQKKQRRR</sequence>
<feature type="transmembrane region" description="Helical" evidence="1">
    <location>
        <begin position="78"/>
        <end position="98"/>
    </location>
</feature>
<dbReference type="EMBL" id="JABFTP020000103">
    <property type="protein sequence ID" value="KAL3276354.1"/>
    <property type="molecule type" value="Genomic_DNA"/>
</dbReference>
<gene>
    <name evidence="2" type="ORF">HHI36_011738</name>
</gene>
<organism evidence="2 3">
    <name type="scientific">Cryptolaemus montrouzieri</name>
    <dbReference type="NCBI Taxonomy" id="559131"/>
    <lineage>
        <taxon>Eukaryota</taxon>
        <taxon>Metazoa</taxon>
        <taxon>Ecdysozoa</taxon>
        <taxon>Arthropoda</taxon>
        <taxon>Hexapoda</taxon>
        <taxon>Insecta</taxon>
        <taxon>Pterygota</taxon>
        <taxon>Neoptera</taxon>
        <taxon>Endopterygota</taxon>
        <taxon>Coleoptera</taxon>
        <taxon>Polyphaga</taxon>
        <taxon>Cucujiformia</taxon>
        <taxon>Coccinelloidea</taxon>
        <taxon>Coccinellidae</taxon>
        <taxon>Scymninae</taxon>
        <taxon>Scymnini</taxon>
        <taxon>Cryptolaemus</taxon>
    </lineage>
</organism>
<evidence type="ECO:0000313" key="3">
    <source>
        <dbReference type="Proteomes" id="UP001516400"/>
    </source>
</evidence>
<protein>
    <submittedName>
        <fullName evidence="2">Uncharacterized protein</fullName>
    </submittedName>
</protein>
<feature type="transmembrane region" description="Helical" evidence="1">
    <location>
        <begin position="52"/>
        <end position="72"/>
    </location>
</feature>
<accession>A0ABD2NCR6</accession>
<evidence type="ECO:0000256" key="1">
    <source>
        <dbReference type="SAM" id="Phobius"/>
    </source>
</evidence>
<keyword evidence="1" id="KW-0812">Transmembrane</keyword>
<proteinExistence type="predicted"/>
<dbReference type="Proteomes" id="UP001516400">
    <property type="component" value="Unassembled WGS sequence"/>
</dbReference>
<evidence type="ECO:0000313" key="2">
    <source>
        <dbReference type="EMBL" id="KAL3276354.1"/>
    </source>
</evidence>
<name>A0ABD2NCR6_9CUCU</name>
<comment type="caution">
    <text evidence="2">The sequence shown here is derived from an EMBL/GenBank/DDBJ whole genome shotgun (WGS) entry which is preliminary data.</text>
</comment>
<reference evidence="2 3" key="1">
    <citation type="journal article" date="2021" name="BMC Biol.">
        <title>Horizontally acquired antibacterial genes associated with adaptive radiation of ladybird beetles.</title>
        <authorList>
            <person name="Li H.S."/>
            <person name="Tang X.F."/>
            <person name="Huang Y.H."/>
            <person name="Xu Z.Y."/>
            <person name="Chen M.L."/>
            <person name="Du X.Y."/>
            <person name="Qiu B.Y."/>
            <person name="Chen P.T."/>
            <person name="Zhang W."/>
            <person name="Slipinski A."/>
            <person name="Escalona H.E."/>
            <person name="Waterhouse R.M."/>
            <person name="Zwick A."/>
            <person name="Pang H."/>
        </authorList>
    </citation>
    <scope>NUCLEOTIDE SEQUENCE [LARGE SCALE GENOMIC DNA]</scope>
    <source>
        <strain evidence="2">SYSU2018</strain>
    </source>
</reference>
<dbReference type="AlphaFoldDB" id="A0ABD2NCR6"/>
<feature type="transmembrane region" description="Helical" evidence="1">
    <location>
        <begin position="13"/>
        <end position="32"/>
    </location>
</feature>
<keyword evidence="3" id="KW-1185">Reference proteome</keyword>
<keyword evidence="1" id="KW-1133">Transmembrane helix</keyword>
<keyword evidence="1" id="KW-0472">Membrane</keyword>